<protein>
    <submittedName>
        <fullName evidence="1">Uncharacterized protein</fullName>
    </submittedName>
</protein>
<evidence type="ECO:0000313" key="1">
    <source>
        <dbReference type="EMBL" id="ORC16050.1"/>
    </source>
</evidence>
<name>A0A1Y1RN71_9MICC</name>
<evidence type="ECO:0000313" key="2">
    <source>
        <dbReference type="Proteomes" id="UP000192359"/>
    </source>
</evidence>
<dbReference type="RefSeq" id="WP_083092582.1">
    <property type="nucleotide sequence ID" value="NZ_LXWF01000041.1"/>
</dbReference>
<reference evidence="1 2" key="1">
    <citation type="submission" date="2016-05" db="EMBL/GenBank/DDBJ databases">
        <title>Draft genome sequence of a porcine commensal Rothia nasimurium.</title>
        <authorList>
            <person name="Gaiser R.A."/>
            <person name="Van Baarlen P."/>
            <person name="Wells J.M."/>
        </authorList>
    </citation>
    <scope>NUCLEOTIDE SEQUENCE [LARGE SCALE GENOMIC DNA]</scope>
    <source>
        <strain evidence="1 2">PT-32</strain>
    </source>
</reference>
<gene>
    <name evidence="1" type="ORF">A7979_05420</name>
</gene>
<accession>A0A1Y1RN71</accession>
<keyword evidence="2" id="KW-1185">Reference proteome</keyword>
<dbReference type="Proteomes" id="UP000192359">
    <property type="component" value="Unassembled WGS sequence"/>
</dbReference>
<comment type="caution">
    <text evidence="1">The sequence shown here is derived from an EMBL/GenBank/DDBJ whole genome shotgun (WGS) entry which is preliminary data.</text>
</comment>
<sequence length="68" mass="6924">MQIKEAGEGGEIVARGFNQADVGAIGAGGERLGEAGEGVVAGDDPGGVVECVEQRHGVYRIPSTERTI</sequence>
<proteinExistence type="predicted"/>
<dbReference type="EMBL" id="LXWF01000041">
    <property type="protein sequence ID" value="ORC16050.1"/>
    <property type="molecule type" value="Genomic_DNA"/>
</dbReference>
<dbReference type="AlphaFoldDB" id="A0A1Y1RN71"/>
<organism evidence="1 2">
    <name type="scientific">Rothia nasimurium</name>
    <dbReference type="NCBI Taxonomy" id="85336"/>
    <lineage>
        <taxon>Bacteria</taxon>
        <taxon>Bacillati</taxon>
        <taxon>Actinomycetota</taxon>
        <taxon>Actinomycetes</taxon>
        <taxon>Micrococcales</taxon>
        <taxon>Micrococcaceae</taxon>
        <taxon>Rothia</taxon>
    </lineage>
</organism>